<dbReference type="AlphaFoldDB" id="A0A2U1K5E6"/>
<dbReference type="OrthoDB" id="2938417at2"/>
<dbReference type="EMBL" id="QCZG01000006">
    <property type="protein sequence ID" value="PWA12736.1"/>
    <property type="molecule type" value="Genomic_DNA"/>
</dbReference>
<evidence type="ECO:0000313" key="2">
    <source>
        <dbReference type="EMBL" id="PWA12736.1"/>
    </source>
</evidence>
<dbReference type="SUPFAM" id="SSF51735">
    <property type="entry name" value="NAD(P)-binding Rossmann-fold domains"/>
    <property type="match status" value="1"/>
</dbReference>
<protein>
    <recommendedName>
        <fullName evidence="1">NAD-dependent epimerase/dehydratase domain-containing protein</fullName>
    </recommendedName>
</protein>
<dbReference type="Gene3D" id="3.40.50.720">
    <property type="entry name" value="NAD(P)-binding Rossmann-like Domain"/>
    <property type="match status" value="1"/>
</dbReference>
<sequence length="271" mass="31176">MQKAVVTGALEFFGFHTCVRLLEESVEVIGIDSLKDNRKVKEEMLLSIGRNSLFQFIDQEQADLNHLDAISGADVFFHFADWPLHVANVDQVTAFCAQEQIPLVFLSTIDVYEKQESLITEETSLKPESTFGKRKMQEEALLLDEAKKGKFPLIIFRLPFVYGPWLESNSLLHDLLQTKHKAILELEGCKDLERQSMYIEDVVEAIWLAVNRGYQLGQIDIYNLSNDEQHISNEKVKNHLSFIPSYSLEEGLKKYNEHVQKVMNHNPSLYD</sequence>
<dbReference type="InterPro" id="IPR050177">
    <property type="entry name" value="Lipid_A_modif_metabolic_enz"/>
</dbReference>
<name>A0A2U1K5E6_9BACI</name>
<dbReference type="PANTHER" id="PTHR43245">
    <property type="entry name" value="BIFUNCTIONAL POLYMYXIN RESISTANCE PROTEIN ARNA"/>
    <property type="match status" value="1"/>
</dbReference>
<dbReference type="Pfam" id="PF01370">
    <property type="entry name" value="Epimerase"/>
    <property type="match status" value="1"/>
</dbReference>
<comment type="caution">
    <text evidence="2">The sequence shown here is derived from an EMBL/GenBank/DDBJ whole genome shotgun (WGS) entry which is preliminary data.</text>
</comment>
<reference evidence="2 3" key="1">
    <citation type="submission" date="2018-04" db="EMBL/GenBank/DDBJ databases">
        <title>Camelliibacillus theae gen. nov., sp. nov., isolated from Pu'er tea.</title>
        <authorList>
            <person name="Niu L."/>
        </authorList>
    </citation>
    <scope>NUCLEOTIDE SEQUENCE [LARGE SCALE GENOMIC DNA]</scope>
    <source>
        <strain evidence="2 3">T8</strain>
    </source>
</reference>
<keyword evidence="3" id="KW-1185">Reference proteome</keyword>
<evidence type="ECO:0000313" key="3">
    <source>
        <dbReference type="Proteomes" id="UP000245998"/>
    </source>
</evidence>
<accession>A0A2U1K5E6</accession>
<dbReference type="InterPro" id="IPR001509">
    <property type="entry name" value="Epimerase_deHydtase"/>
</dbReference>
<evidence type="ECO:0000259" key="1">
    <source>
        <dbReference type="Pfam" id="PF01370"/>
    </source>
</evidence>
<dbReference type="CDD" id="cd08946">
    <property type="entry name" value="SDR_e"/>
    <property type="match status" value="1"/>
</dbReference>
<dbReference type="Proteomes" id="UP000245998">
    <property type="component" value="Unassembled WGS sequence"/>
</dbReference>
<proteinExistence type="predicted"/>
<dbReference type="RefSeq" id="WP_116553727.1">
    <property type="nucleotide sequence ID" value="NZ_QCZG01000006.1"/>
</dbReference>
<organism evidence="2 3">
    <name type="scientific">Pueribacillus theae</name>
    <dbReference type="NCBI Taxonomy" id="2171751"/>
    <lineage>
        <taxon>Bacteria</taxon>
        <taxon>Bacillati</taxon>
        <taxon>Bacillota</taxon>
        <taxon>Bacilli</taxon>
        <taxon>Bacillales</taxon>
        <taxon>Bacillaceae</taxon>
        <taxon>Pueribacillus</taxon>
    </lineage>
</organism>
<feature type="domain" description="NAD-dependent epimerase/dehydratase" evidence="1">
    <location>
        <begin position="5"/>
        <end position="224"/>
    </location>
</feature>
<dbReference type="InterPro" id="IPR036291">
    <property type="entry name" value="NAD(P)-bd_dom_sf"/>
</dbReference>
<gene>
    <name evidence="2" type="ORF">DCC39_04690</name>
</gene>